<dbReference type="InterPro" id="IPR025660">
    <property type="entry name" value="Pept_his_AS"/>
</dbReference>
<name>A0A915HU81_ROMCU</name>
<feature type="compositionally biased region" description="Polar residues" evidence="3">
    <location>
        <begin position="10"/>
        <end position="19"/>
    </location>
</feature>
<feature type="region of interest" description="Disordered" evidence="3">
    <location>
        <begin position="1"/>
        <end position="29"/>
    </location>
</feature>
<reference evidence="6" key="1">
    <citation type="submission" date="2022-11" db="UniProtKB">
        <authorList>
            <consortium name="WormBaseParasite"/>
        </authorList>
    </citation>
    <scope>IDENTIFICATION</scope>
</reference>
<sequence>TLPEEHVSTEDNVSPSNDLTDAESFKAGQDQEQASILEKMRKKRAPTLYPPPTSFDYRLNSSCQSLTDVRHQLCGDCWAVASAAAFSDIKCLYTGRNVYFSAKQLVSCVYTNKDGCGGGFPLDAAIYVRDNGIMTGGDPYTGEPYGCVTYGNIDYGMSCPVQCDNGQTMTPVKGNFIIILSSSSRTCPMHVIAFEALHLVSGDVNMIQTYIFNYGPMVASFDVYSDFEFADPNGVYQHYSGGFNGTHAIRVMGWGTQNGVPYWLLANSWGTGFGNNGYIKFLRGSNHCGIESSLVVMTPMEAK</sequence>
<organism evidence="5 6">
    <name type="scientific">Romanomermis culicivorax</name>
    <name type="common">Nematode worm</name>
    <dbReference type="NCBI Taxonomy" id="13658"/>
    <lineage>
        <taxon>Eukaryota</taxon>
        <taxon>Metazoa</taxon>
        <taxon>Ecdysozoa</taxon>
        <taxon>Nematoda</taxon>
        <taxon>Enoplea</taxon>
        <taxon>Dorylaimia</taxon>
        <taxon>Mermithida</taxon>
        <taxon>Mermithoidea</taxon>
        <taxon>Mermithidae</taxon>
        <taxon>Romanomermis</taxon>
    </lineage>
</organism>
<dbReference type="PRINTS" id="PR00705">
    <property type="entry name" value="PAPAIN"/>
</dbReference>
<evidence type="ECO:0000313" key="5">
    <source>
        <dbReference type="Proteomes" id="UP000887565"/>
    </source>
</evidence>
<proteinExistence type="inferred from homology"/>
<dbReference type="Pfam" id="PF00112">
    <property type="entry name" value="Peptidase_C1"/>
    <property type="match status" value="1"/>
</dbReference>
<dbReference type="InterPro" id="IPR038765">
    <property type="entry name" value="Papain-like_cys_pep_sf"/>
</dbReference>
<feature type="domain" description="Peptidase C1A papain C-terminal" evidence="4">
    <location>
        <begin position="51"/>
        <end position="298"/>
    </location>
</feature>
<dbReference type="Gene3D" id="3.90.70.10">
    <property type="entry name" value="Cysteine proteinases"/>
    <property type="match status" value="1"/>
</dbReference>
<comment type="similarity">
    <text evidence="1">Belongs to the peptidase C1 family.</text>
</comment>
<dbReference type="PROSITE" id="PS00639">
    <property type="entry name" value="THIOL_PROTEASE_HIS"/>
    <property type="match status" value="1"/>
</dbReference>
<keyword evidence="5" id="KW-1185">Reference proteome</keyword>
<dbReference type="PROSITE" id="PS00640">
    <property type="entry name" value="THIOL_PROTEASE_ASN"/>
    <property type="match status" value="1"/>
</dbReference>
<dbReference type="GO" id="GO:0008234">
    <property type="term" value="F:cysteine-type peptidase activity"/>
    <property type="evidence" value="ECO:0007669"/>
    <property type="project" value="InterPro"/>
</dbReference>
<evidence type="ECO:0000259" key="4">
    <source>
        <dbReference type="SMART" id="SM00645"/>
    </source>
</evidence>
<dbReference type="SMART" id="SM00645">
    <property type="entry name" value="Pept_C1"/>
    <property type="match status" value="1"/>
</dbReference>
<dbReference type="AlphaFoldDB" id="A0A915HU81"/>
<dbReference type="SUPFAM" id="SSF54001">
    <property type="entry name" value="Cysteine proteinases"/>
    <property type="match status" value="1"/>
</dbReference>
<evidence type="ECO:0000256" key="1">
    <source>
        <dbReference type="ARBA" id="ARBA00008455"/>
    </source>
</evidence>
<evidence type="ECO:0000313" key="6">
    <source>
        <dbReference type="WBParaSite" id="nRc.2.0.1.t04940-RA"/>
    </source>
</evidence>
<dbReference type="InterPro" id="IPR013128">
    <property type="entry name" value="Peptidase_C1A"/>
</dbReference>
<keyword evidence="2" id="KW-1015">Disulfide bond</keyword>
<dbReference type="GO" id="GO:0006508">
    <property type="term" value="P:proteolysis"/>
    <property type="evidence" value="ECO:0007669"/>
    <property type="project" value="InterPro"/>
</dbReference>
<dbReference type="InterPro" id="IPR000668">
    <property type="entry name" value="Peptidase_C1A_C"/>
</dbReference>
<accession>A0A915HU81</accession>
<dbReference type="Proteomes" id="UP000887565">
    <property type="component" value="Unplaced"/>
</dbReference>
<protein>
    <submittedName>
        <fullName evidence="6">Peptidase C1A papain C-terminal domain-containing protein</fullName>
    </submittedName>
</protein>
<dbReference type="WBParaSite" id="nRc.2.0.1.t04940-RA">
    <property type="protein sequence ID" value="nRc.2.0.1.t04940-RA"/>
    <property type="gene ID" value="nRc.2.0.1.g04940"/>
</dbReference>
<evidence type="ECO:0000256" key="3">
    <source>
        <dbReference type="SAM" id="MobiDB-lite"/>
    </source>
</evidence>
<dbReference type="OMA" id="IAFEALH"/>
<evidence type="ECO:0000256" key="2">
    <source>
        <dbReference type="ARBA" id="ARBA00023157"/>
    </source>
</evidence>
<dbReference type="PANTHER" id="PTHR12411">
    <property type="entry name" value="CYSTEINE PROTEASE FAMILY C1-RELATED"/>
    <property type="match status" value="1"/>
</dbReference>
<dbReference type="InterPro" id="IPR025661">
    <property type="entry name" value="Pept_asp_AS"/>
</dbReference>